<keyword evidence="1" id="KW-0812">Transmembrane</keyword>
<evidence type="ECO:0000256" key="1">
    <source>
        <dbReference type="SAM" id="Phobius"/>
    </source>
</evidence>
<sequence length="107" mass="12132">MFQFAAINDKFLMFIPLLLLFMGAYFLVASYQRKDKHEQGRAVAALIKELSYALKGIALIESKSRKAFGMLKKFNNKLQLKLLKGTCEQVCVTVPCCACVQDSTFKR</sequence>
<dbReference type="EMBL" id="KV921366">
    <property type="protein sequence ID" value="ORE17080.1"/>
    <property type="molecule type" value="Genomic_DNA"/>
</dbReference>
<keyword evidence="1" id="KW-1133">Transmembrane helix</keyword>
<accession>A0A1X0RYH9</accession>
<proteinExistence type="predicted"/>
<feature type="transmembrane region" description="Helical" evidence="1">
    <location>
        <begin position="12"/>
        <end position="31"/>
    </location>
</feature>
<protein>
    <submittedName>
        <fullName evidence="2">Uncharacterized protein</fullName>
    </submittedName>
</protein>
<keyword evidence="1" id="KW-0472">Membrane</keyword>
<evidence type="ECO:0000313" key="3">
    <source>
        <dbReference type="Proteomes" id="UP000242381"/>
    </source>
</evidence>
<gene>
    <name evidence="2" type="ORF">BCV71DRAFT_236146</name>
</gene>
<name>A0A1X0RYH9_RHIZD</name>
<dbReference type="Proteomes" id="UP000242381">
    <property type="component" value="Unassembled WGS sequence"/>
</dbReference>
<organism evidence="2 3">
    <name type="scientific">Rhizopus microsporus</name>
    <dbReference type="NCBI Taxonomy" id="58291"/>
    <lineage>
        <taxon>Eukaryota</taxon>
        <taxon>Fungi</taxon>
        <taxon>Fungi incertae sedis</taxon>
        <taxon>Mucoromycota</taxon>
        <taxon>Mucoromycotina</taxon>
        <taxon>Mucoromycetes</taxon>
        <taxon>Mucorales</taxon>
        <taxon>Mucorineae</taxon>
        <taxon>Rhizopodaceae</taxon>
        <taxon>Rhizopus</taxon>
    </lineage>
</organism>
<evidence type="ECO:0000313" key="2">
    <source>
        <dbReference type="EMBL" id="ORE17080.1"/>
    </source>
</evidence>
<dbReference type="AlphaFoldDB" id="A0A1X0RYH9"/>
<reference evidence="2 3" key="1">
    <citation type="journal article" date="2016" name="Proc. Natl. Acad. Sci. U.S.A.">
        <title>Lipid metabolic changes in an early divergent fungus govern the establishment of a mutualistic symbiosis with endobacteria.</title>
        <authorList>
            <person name="Lastovetsky O.A."/>
            <person name="Gaspar M.L."/>
            <person name="Mondo S.J."/>
            <person name="LaButti K.M."/>
            <person name="Sandor L."/>
            <person name="Grigoriev I.V."/>
            <person name="Henry S.A."/>
            <person name="Pawlowska T.E."/>
        </authorList>
    </citation>
    <scope>NUCLEOTIDE SEQUENCE [LARGE SCALE GENOMIC DNA]</scope>
    <source>
        <strain evidence="2 3">ATCC 11559</strain>
    </source>
</reference>